<dbReference type="AlphaFoldDB" id="U5GSV0"/>
<gene>
    <name evidence="1" type="ORF">POPTR_001G037600</name>
</gene>
<reference evidence="1 2" key="1">
    <citation type="journal article" date="2006" name="Science">
        <title>The genome of black cottonwood, Populus trichocarpa (Torr. &amp; Gray).</title>
        <authorList>
            <person name="Tuskan G.A."/>
            <person name="Difazio S."/>
            <person name="Jansson S."/>
            <person name="Bohlmann J."/>
            <person name="Grigoriev I."/>
            <person name="Hellsten U."/>
            <person name="Putnam N."/>
            <person name="Ralph S."/>
            <person name="Rombauts S."/>
            <person name="Salamov A."/>
            <person name="Schein J."/>
            <person name="Sterck L."/>
            <person name="Aerts A."/>
            <person name="Bhalerao R.R."/>
            <person name="Bhalerao R.P."/>
            <person name="Blaudez D."/>
            <person name="Boerjan W."/>
            <person name="Brun A."/>
            <person name="Brunner A."/>
            <person name="Busov V."/>
            <person name="Campbell M."/>
            <person name="Carlson J."/>
            <person name="Chalot M."/>
            <person name="Chapman J."/>
            <person name="Chen G.L."/>
            <person name="Cooper D."/>
            <person name="Coutinho P.M."/>
            <person name="Couturier J."/>
            <person name="Covert S."/>
            <person name="Cronk Q."/>
            <person name="Cunningham R."/>
            <person name="Davis J."/>
            <person name="Degroeve S."/>
            <person name="Dejardin A."/>
            <person name="Depamphilis C."/>
            <person name="Detter J."/>
            <person name="Dirks B."/>
            <person name="Dubchak I."/>
            <person name="Duplessis S."/>
            <person name="Ehlting J."/>
            <person name="Ellis B."/>
            <person name="Gendler K."/>
            <person name="Goodstein D."/>
            <person name="Gribskov M."/>
            <person name="Grimwood J."/>
            <person name="Groover A."/>
            <person name="Gunter L."/>
            <person name="Hamberger B."/>
            <person name="Heinze B."/>
            <person name="Helariutta Y."/>
            <person name="Henrissat B."/>
            <person name="Holligan D."/>
            <person name="Holt R."/>
            <person name="Huang W."/>
            <person name="Islam-Faridi N."/>
            <person name="Jones S."/>
            <person name="Jones-Rhoades M."/>
            <person name="Jorgensen R."/>
            <person name="Joshi C."/>
            <person name="Kangasjarvi J."/>
            <person name="Karlsson J."/>
            <person name="Kelleher C."/>
            <person name="Kirkpatrick R."/>
            <person name="Kirst M."/>
            <person name="Kohler A."/>
            <person name="Kalluri U."/>
            <person name="Larimer F."/>
            <person name="Leebens-Mack J."/>
            <person name="Leple J.C."/>
            <person name="Locascio P."/>
            <person name="Lou Y."/>
            <person name="Lucas S."/>
            <person name="Martin F."/>
            <person name="Montanini B."/>
            <person name="Napoli C."/>
            <person name="Nelson D.R."/>
            <person name="Nelson C."/>
            <person name="Nieminen K."/>
            <person name="Nilsson O."/>
            <person name="Pereda V."/>
            <person name="Peter G."/>
            <person name="Philippe R."/>
            <person name="Pilate G."/>
            <person name="Poliakov A."/>
            <person name="Razumovskaya J."/>
            <person name="Richardson P."/>
            <person name="Rinaldi C."/>
            <person name="Ritland K."/>
            <person name="Rouze P."/>
            <person name="Ryaboy D."/>
            <person name="Schmutz J."/>
            <person name="Schrader J."/>
            <person name="Segerman B."/>
            <person name="Shin H."/>
            <person name="Siddiqui A."/>
            <person name="Sterky F."/>
            <person name="Terry A."/>
            <person name="Tsai C.J."/>
            <person name="Uberbacher E."/>
            <person name="Unneberg P."/>
            <person name="Vahala J."/>
            <person name="Wall K."/>
            <person name="Wessler S."/>
            <person name="Yang G."/>
            <person name="Yin T."/>
            <person name="Douglas C."/>
            <person name="Marra M."/>
            <person name="Sandberg G."/>
            <person name="Van de Peer Y."/>
            <person name="Rokhsar D."/>
        </authorList>
    </citation>
    <scope>NUCLEOTIDE SEQUENCE [LARGE SCALE GENOMIC DNA]</scope>
    <source>
        <strain evidence="2">cv. Nisqually</strain>
    </source>
</reference>
<evidence type="ECO:0000313" key="2">
    <source>
        <dbReference type="Proteomes" id="UP000006729"/>
    </source>
</evidence>
<name>U5GSV0_POPTR</name>
<evidence type="ECO:0000313" key="1">
    <source>
        <dbReference type="EMBL" id="PNT52546.1"/>
    </source>
</evidence>
<dbReference type="EMBL" id="CM009290">
    <property type="protein sequence ID" value="PNT52546.1"/>
    <property type="molecule type" value="Genomic_DNA"/>
</dbReference>
<keyword evidence="2" id="KW-1185">Reference proteome</keyword>
<proteinExistence type="predicted"/>
<protein>
    <submittedName>
        <fullName evidence="1">Uncharacterized protein</fullName>
    </submittedName>
</protein>
<sequence>MNTIQEGRCEILERENFEWCLTLYEAGRFFRFRKKSNSMQQQQLAGYHPSFSLAQNYKFLVRRLEILAVK</sequence>
<organism evidence="1 2">
    <name type="scientific">Populus trichocarpa</name>
    <name type="common">Western balsam poplar</name>
    <name type="synonym">Populus balsamifera subsp. trichocarpa</name>
    <dbReference type="NCBI Taxonomy" id="3694"/>
    <lineage>
        <taxon>Eukaryota</taxon>
        <taxon>Viridiplantae</taxon>
        <taxon>Streptophyta</taxon>
        <taxon>Embryophyta</taxon>
        <taxon>Tracheophyta</taxon>
        <taxon>Spermatophyta</taxon>
        <taxon>Magnoliopsida</taxon>
        <taxon>eudicotyledons</taxon>
        <taxon>Gunneridae</taxon>
        <taxon>Pentapetalae</taxon>
        <taxon>rosids</taxon>
        <taxon>fabids</taxon>
        <taxon>Malpighiales</taxon>
        <taxon>Salicaceae</taxon>
        <taxon>Saliceae</taxon>
        <taxon>Populus</taxon>
    </lineage>
</organism>
<dbReference type="InParanoid" id="U5GSV0"/>
<dbReference type="Proteomes" id="UP000006729">
    <property type="component" value="Chromosome 1"/>
</dbReference>
<dbReference type="HOGENOM" id="CLU_2762502_0_0_1"/>
<accession>U5GSV0</accession>